<evidence type="ECO:0000313" key="1">
    <source>
        <dbReference type="EMBL" id="VYT37072.1"/>
    </source>
</evidence>
<dbReference type="AlphaFoldDB" id="A0A6N2W7Y5"/>
<protein>
    <submittedName>
        <fullName evidence="1">Uncharacterized protein</fullName>
    </submittedName>
</protein>
<organism evidence="1">
    <name type="scientific">Citrobacter amalonaticus</name>
    <dbReference type="NCBI Taxonomy" id="35703"/>
    <lineage>
        <taxon>Bacteria</taxon>
        <taxon>Pseudomonadati</taxon>
        <taxon>Pseudomonadota</taxon>
        <taxon>Gammaproteobacteria</taxon>
        <taxon>Enterobacterales</taxon>
        <taxon>Enterobacteriaceae</taxon>
        <taxon>Citrobacter</taxon>
    </lineage>
</organism>
<dbReference type="EMBL" id="CACRTI010000004">
    <property type="protein sequence ID" value="VYT37072.1"/>
    <property type="molecule type" value="Genomic_DNA"/>
</dbReference>
<dbReference type="RefSeq" id="WP_156595449.1">
    <property type="nucleotide sequence ID" value="NZ_CACRTI010000004.1"/>
</dbReference>
<proteinExistence type="predicted"/>
<sequence length="288" mass="31100">MYNQRSLRFEFTNETSSFDEKGNNTISISEVRSTVSFQSAGNLFGTQVNVSLLGLSMELLASLSSKAMGLFGSDTERISMKIYVGDTAIFVGYMTSSIANMNTVPNSALMITATANADLQNKPSPPFSFNGATPVTSVITAICKAAGYSPYITGLDGIVATNPHYEGSIFNQLEKLCDDFEIAMSVASPTITFWPQNEKKDDVMPLISPEYGLIGYPIFSNGGVMFQTQFSTLLTTGRNVKLITSLPHASGTYKLTSVSHELSSWMPDGPWHSVCIANRILNEGDNGG</sequence>
<name>A0A6N2W7Y5_CITAM</name>
<gene>
    <name evidence="1" type="ORF">CALFYP1_04254</name>
</gene>
<reference evidence="1" key="1">
    <citation type="submission" date="2019-11" db="EMBL/GenBank/DDBJ databases">
        <authorList>
            <person name="Feng L."/>
        </authorList>
    </citation>
    <scope>NUCLEOTIDE SEQUENCE</scope>
    <source>
        <strain evidence="1">CAmalonaticusLFYP1</strain>
    </source>
</reference>
<accession>A0A6N2W7Y5</accession>